<dbReference type="OrthoDB" id="2489132at2"/>
<dbReference type="GO" id="GO:0006935">
    <property type="term" value="P:chemotaxis"/>
    <property type="evidence" value="ECO:0007669"/>
    <property type="project" value="UniProtKB-KW"/>
</dbReference>
<comment type="caution">
    <text evidence="5">The sequence shown here is derived from an EMBL/GenBank/DDBJ whole genome shotgun (WGS) entry which is preliminary data.</text>
</comment>
<evidence type="ECO:0000313" key="5">
    <source>
        <dbReference type="EMBL" id="KPN62625.1"/>
    </source>
</evidence>
<keyword evidence="3" id="KW-0807">Transducer</keyword>
<dbReference type="InterPro" id="IPR051310">
    <property type="entry name" value="MCP_chemotaxis"/>
</dbReference>
<sequence>MSEDDLSFLAEKGSRLAHDIVDIAGFLSDVDEKSTLQLNSISVLSAQAHEVANANRHVRSTMQTLLESAQSTLATVEGSTDKIRQSAEQSKDIAGWVKNLSTQMSEMAASLSSVLSANEQIATIAAQVNILAINAKIEAARAGDKGRGFAVVAEAINELSGKTAKSAALISENVIGLSEQINKLNTETNQIEATAEKVLEDSQKTDTAMGQIAEAAQASSAQTETIMVEAGKVREAVDTFLPTCALLESSVRETAADVHLVTEKANTLIDASEGIVQSTVALGGETADRPYIERVRKDAIRVSDLLSHAVASGLISETDLFTRRYVKIPGTNPQQVRAPFTELTDRLLPAILEDTLNSDPAIVFCAAVDDQGYLPTHNKKFSQPQRDDPVWNTANCRNRIIFNDRVGLKAGRSKGPFLLQVYRRDMGGGKFVLMKDLSAPIFVNGRHWGGLRLGYRV</sequence>
<evidence type="ECO:0000313" key="6">
    <source>
        <dbReference type="Proteomes" id="UP000050471"/>
    </source>
</evidence>
<protein>
    <recommendedName>
        <fullName evidence="4">Methyl-accepting transducer domain-containing protein</fullName>
    </recommendedName>
</protein>
<keyword evidence="6" id="KW-1185">Reference proteome</keyword>
<dbReference type="GO" id="GO:0007165">
    <property type="term" value="P:signal transduction"/>
    <property type="evidence" value="ECO:0007669"/>
    <property type="project" value="UniProtKB-KW"/>
</dbReference>
<dbReference type="PROSITE" id="PS50111">
    <property type="entry name" value="CHEMOTAXIS_TRANSDUC_2"/>
    <property type="match status" value="1"/>
</dbReference>
<gene>
    <name evidence="5" type="ORF">AKJ29_09960</name>
</gene>
<dbReference type="EMBL" id="LKBA01000019">
    <property type="protein sequence ID" value="KPN62625.1"/>
    <property type="molecule type" value="Genomic_DNA"/>
</dbReference>
<dbReference type="PANTHER" id="PTHR43531">
    <property type="entry name" value="PROTEIN ICFG"/>
    <property type="match status" value="1"/>
</dbReference>
<evidence type="ECO:0000259" key="4">
    <source>
        <dbReference type="PROSITE" id="PS50111"/>
    </source>
</evidence>
<dbReference type="InterPro" id="IPR004089">
    <property type="entry name" value="MCPsignal_dom"/>
</dbReference>
<proteinExistence type="inferred from homology"/>
<reference evidence="5 6" key="1">
    <citation type="submission" date="2015-09" db="EMBL/GenBank/DDBJ databases">
        <title>Draft genome sequence of Aliiroseovarius crassostreae CV919-312TSm, the causative agent of Roseovarius Oyster Disease (formerly Juvenile Oyster Disease).</title>
        <authorList>
            <person name="Kessner L."/>
            <person name="Spinard E."/>
            <person name="Nelson D."/>
        </authorList>
    </citation>
    <scope>NUCLEOTIDE SEQUENCE [LARGE SCALE GENOMIC DNA]</scope>
    <source>
        <strain evidence="5 6">CV919-312</strain>
    </source>
</reference>
<dbReference type="PRINTS" id="PR00260">
    <property type="entry name" value="CHEMTRNSDUCR"/>
</dbReference>
<dbReference type="SUPFAM" id="SSF58104">
    <property type="entry name" value="Methyl-accepting chemotaxis protein (MCP) signaling domain"/>
    <property type="match status" value="1"/>
</dbReference>
<dbReference type="STRING" id="154981.AKJ29_09960"/>
<organism evidence="5 6">
    <name type="scientific">Aliiroseovarius crassostreae</name>
    <dbReference type="NCBI Taxonomy" id="154981"/>
    <lineage>
        <taxon>Bacteria</taxon>
        <taxon>Pseudomonadati</taxon>
        <taxon>Pseudomonadota</taxon>
        <taxon>Alphaproteobacteria</taxon>
        <taxon>Rhodobacterales</taxon>
        <taxon>Paracoccaceae</taxon>
        <taxon>Aliiroseovarius</taxon>
    </lineage>
</organism>
<evidence type="ECO:0000256" key="2">
    <source>
        <dbReference type="ARBA" id="ARBA00029447"/>
    </source>
</evidence>
<dbReference type="Proteomes" id="UP000050471">
    <property type="component" value="Unassembled WGS sequence"/>
</dbReference>
<dbReference type="SMART" id="SM00283">
    <property type="entry name" value="MA"/>
    <property type="match status" value="1"/>
</dbReference>
<dbReference type="InterPro" id="IPR004090">
    <property type="entry name" value="Chemotax_Me-accpt_rcpt"/>
</dbReference>
<dbReference type="AlphaFoldDB" id="A0A0P7J4I4"/>
<evidence type="ECO:0000256" key="1">
    <source>
        <dbReference type="ARBA" id="ARBA00022500"/>
    </source>
</evidence>
<accession>A0A0P7J4I4</accession>
<dbReference type="GO" id="GO:0004888">
    <property type="term" value="F:transmembrane signaling receptor activity"/>
    <property type="evidence" value="ECO:0007669"/>
    <property type="project" value="InterPro"/>
</dbReference>
<feature type="domain" description="Methyl-accepting transducer" evidence="4">
    <location>
        <begin position="12"/>
        <end position="269"/>
    </location>
</feature>
<dbReference type="Gene3D" id="1.10.287.950">
    <property type="entry name" value="Methyl-accepting chemotaxis protein"/>
    <property type="match status" value="1"/>
</dbReference>
<name>A0A0P7J4I4_9RHOB</name>
<comment type="similarity">
    <text evidence="2">Belongs to the methyl-accepting chemotaxis (MCP) protein family.</text>
</comment>
<evidence type="ECO:0000256" key="3">
    <source>
        <dbReference type="PROSITE-ProRule" id="PRU00284"/>
    </source>
</evidence>
<dbReference type="PANTHER" id="PTHR43531:SF11">
    <property type="entry name" value="METHYL-ACCEPTING CHEMOTAXIS PROTEIN 3"/>
    <property type="match status" value="1"/>
</dbReference>
<dbReference type="Pfam" id="PF00015">
    <property type="entry name" value="MCPsignal"/>
    <property type="match status" value="1"/>
</dbReference>
<keyword evidence="1" id="KW-0145">Chemotaxis</keyword>
<dbReference type="GO" id="GO:0005886">
    <property type="term" value="C:plasma membrane"/>
    <property type="evidence" value="ECO:0007669"/>
    <property type="project" value="TreeGrafter"/>
</dbReference>